<dbReference type="Pfam" id="PF02033">
    <property type="entry name" value="RBFA"/>
    <property type="match status" value="1"/>
</dbReference>
<evidence type="ECO:0000313" key="4">
    <source>
        <dbReference type="Proteomes" id="UP000324194"/>
    </source>
</evidence>
<dbReference type="PANTHER" id="PTHR33515:SF1">
    <property type="entry name" value="RIBOSOME-BINDING FACTOR A, CHLOROPLASTIC-RELATED"/>
    <property type="match status" value="1"/>
</dbReference>
<comment type="similarity">
    <text evidence="2">Belongs to the RbfA family.</text>
</comment>
<dbReference type="GO" id="GO:0005829">
    <property type="term" value="C:cytosol"/>
    <property type="evidence" value="ECO:0007669"/>
    <property type="project" value="TreeGrafter"/>
</dbReference>
<accession>A0A5E4PJU9</accession>
<dbReference type="PROSITE" id="PS01319">
    <property type="entry name" value="RBFA"/>
    <property type="match status" value="1"/>
</dbReference>
<sequence length="121" mass="13828">MKRGFDRTQRVADLLQKALAQLLLQDMTDDRFRLVTVTGVSVTRDLSYAKVYVSVLMDENAKIKDTVLALNRAAKSLRYHLAREVDLRVVPELKFVYDESTAHGFRISQLIDSAVKKEKKS</sequence>
<dbReference type="PANTHER" id="PTHR33515">
    <property type="entry name" value="RIBOSOME-BINDING FACTOR A, CHLOROPLASTIC-RELATED"/>
    <property type="match status" value="1"/>
</dbReference>
<dbReference type="GO" id="GO:0043024">
    <property type="term" value="F:ribosomal small subunit binding"/>
    <property type="evidence" value="ECO:0007669"/>
    <property type="project" value="TreeGrafter"/>
</dbReference>
<dbReference type="SUPFAM" id="SSF89919">
    <property type="entry name" value="Ribosome-binding factor A, RbfA"/>
    <property type="match status" value="1"/>
</dbReference>
<keyword evidence="1 2" id="KW-0690">Ribosome biogenesis</keyword>
<comment type="subcellular location">
    <subcellularLocation>
        <location evidence="2">Cytoplasm</location>
    </subcellularLocation>
</comment>
<comment type="function">
    <text evidence="2">One of several proteins that assist in the late maturation steps of the functional core of the 30S ribosomal subunit. Associates with free 30S ribosomal subunits (but not with 30S subunits that are part of 70S ribosomes or polysomes). Required for efficient processing of 16S rRNA. May interact with the 5'-terminal helix region of 16S rRNA.</text>
</comment>
<dbReference type="NCBIfam" id="TIGR00082">
    <property type="entry name" value="rbfA"/>
    <property type="match status" value="1"/>
</dbReference>
<dbReference type="HAMAP" id="MF_00003">
    <property type="entry name" value="RbfA"/>
    <property type="match status" value="1"/>
</dbReference>
<evidence type="ECO:0000256" key="2">
    <source>
        <dbReference type="HAMAP-Rule" id="MF_00003"/>
    </source>
</evidence>
<dbReference type="AlphaFoldDB" id="A0A5E4PJU9"/>
<dbReference type="OrthoDB" id="307788at2"/>
<evidence type="ECO:0000313" key="3">
    <source>
        <dbReference type="EMBL" id="VVC76748.1"/>
    </source>
</evidence>
<dbReference type="InterPro" id="IPR015946">
    <property type="entry name" value="KH_dom-like_a/b"/>
</dbReference>
<reference evidence="3 4" key="1">
    <citation type="submission" date="2019-08" db="EMBL/GenBank/DDBJ databases">
        <authorList>
            <person name="Guy L."/>
        </authorList>
    </citation>
    <scope>NUCLEOTIDE SEQUENCE [LARGE SCALE GENOMIC DNA]</scope>
    <source>
        <strain evidence="3 4">SGT-108</strain>
    </source>
</reference>
<dbReference type="Gene3D" id="3.30.300.20">
    <property type="match status" value="1"/>
</dbReference>
<evidence type="ECO:0000256" key="1">
    <source>
        <dbReference type="ARBA" id="ARBA00022517"/>
    </source>
</evidence>
<organism evidence="3 4">
    <name type="scientific">Aquicella siphonis</name>
    <dbReference type="NCBI Taxonomy" id="254247"/>
    <lineage>
        <taxon>Bacteria</taxon>
        <taxon>Pseudomonadati</taxon>
        <taxon>Pseudomonadota</taxon>
        <taxon>Gammaproteobacteria</taxon>
        <taxon>Legionellales</taxon>
        <taxon>Coxiellaceae</taxon>
        <taxon>Aquicella</taxon>
    </lineage>
</organism>
<name>A0A5E4PJU9_9COXI</name>
<proteinExistence type="inferred from homology"/>
<dbReference type="GO" id="GO:0030490">
    <property type="term" value="P:maturation of SSU-rRNA"/>
    <property type="evidence" value="ECO:0007669"/>
    <property type="project" value="UniProtKB-UniRule"/>
</dbReference>
<comment type="subunit">
    <text evidence="2">Monomer. Binds 30S ribosomal subunits, but not 50S ribosomal subunits or 70S ribosomes.</text>
</comment>
<keyword evidence="2" id="KW-0963">Cytoplasm</keyword>
<dbReference type="RefSeq" id="WP_148340051.1">
    <property type="nucleotide sequence ID" value="NZ_LR699119.1"/>
</dbReference>
<dbReference type="InterPro" id="IPR020053">
    <property type="entry name" value="Ribosome-bd_factorA_CS"/>
</dbReference>
<dbReference type="EMBL" id="LR699119">
    <property type="protein sequence ID" value="VVC76748.1"/>
    <property type="molecule type" value="Genomic_DNA"/>
</dbReference>
<dbReference type="Proteomes" id="UP000324194">
    <property type="component" value="Chromosome 1"/>
</dbReference>
<dbReference type="InterPro" id="IPR000238">
    <property type="entry name" value="RbfA"/>
</dbReference>
<dbReference type="InterPro" id="IPR023799">
    <property type="entry name" value="RbfA_dom_sf"/>
</dbReference>
<keyword evidence="4" id="KW-1185">Reference proteome</keyword>
<gene>
    <name evidence="2 3" type="primary">rbfA</name>
    <name evidence="3" type="ORF">AQUSIP_20730</name>
</gene>
<protein>
    <recommendedName>
        <fullName evidence="2">Ribosome-binding factor A</fullName>
    </recommendedName>
</protein>
<dbReference type="KEGG" id="asip:AQUSIP_20730"/>